<name>A0ABY4FTL3_9MICO</name>
<dbReference type="Gene3D" id="3.20.20.30">
    <property type="entry name" value="Luciferase-like domain"/>
    <property type="match status" value="1"/>
</dbReference>
<organism evidence="7 8">
    <name type="scientific">Leucobacter rhizosphaerae</name>
    <dbReference type="NCBI Taxonomy" id="2932245"/>
    <lineage>
        <taxon>Bacteria</taxon>
        <taxon>Bacillati</taxon>
        <taxon>Actinomycetota</taxon>
        <taxon>Actinomycetes</taxon>
        <taxon>Micrococcales</taxon>
        <taxon>Microbacteriaceae</taxon>
        <taxon>Leucobacter</taxon>
    </lineage>
</organism>
<keyword evidence="2" id="KW-0288">FMN</keyword>
<keyword evidence="8" id="KW-1185">Reference proteome</keyword>
<keyword evidence="1" id="KW-0285">Flavoprotein</keyword>
<evidence type="ECO:0000256" key="2">
    <source>
        <dbReference type="ARBA" id="ARBA00022643"/>
    </source>
</evidence>
<evidence type="ECO:0000256" key="3">
    <source>
        <dbReference type="ARBA" id="ARBA00023002"/>
    </source>
</evidence>
<accession>A0ABY4FTL3</accession>
<dbReference type="RefSeq" id="WP_244684562.1">
    <property type="nucleotide sequence ID" value="NZ_CP095043.1"/>
</dbReference>
<dbReference type="Proteomes" id="UP000831775">
    <property type="component" value="Chromosome"/>
</dbReference>
<dbReference type="SUPFAM" id="SSF51679">
    <property type="entry name" value="Bacterial luciferase-like"/>
    <property type="match status" value="1"/>
</dbReference>
<feature type="compositionally biased region" description="Low complexity" evidence="5">
    <location>
        <begin position="435"/>
        <end position="454"/>
    </location>
</feature>
<dbReference type="InterPro" id="IPR051260">
    <property type="entry name" value="Diverse_substr_monoxygenases"/>
</dbReference>
<feature type="region of interest" description="Disordered" evidence="5">
    <location>
        <begin position="434"/>
        <end position="454"/>
    </location>
</feature>
<evidence type="ECO:0000256" key="4">
    <source>
        <dbReference type="ARBA" id="ARBA00023033"/>
    </source>
</evidence>
<dbReference type="EMBL" id="CP095043">
    <property type="protein sequence ID" value="UOQ59514.1"/>
    <property type="molecule type" value="Genomic_DNA"/>
</dbReference>
<dbReference type="PANTHER" id="PTHR30011:SF16">
    <property type="entry name" value="C2H2 FINGER DOMAIN TRANSCRIPTION FACTOR (EUROFUNG)-RELATED"/>
    <property type="match status" value="1"/>
</dbReference>
<sequence>MSHHHTAPTGGIDPRFTVGVALDGAGWHPAAWREPSADPAALFTAAYWTALAVSADTAGVDYLTLEDSLHVQGADLTGPLGVADPELPPRVRPGIVEGRLDALLVASWIAPRTRGIGVIPTVTTTHTEPFHLATALQTLDFVSEGRAGWQLRFSPGAVDAAAFGRKPAPEIDLAAVLAGRPDPGLAELIGEAAEVGEVARALWDSWEDDAIIRDVATGRFLDRDRVHRIDFAGERFSVAGPSIVPRAPQGQLPITLLAHAAPIYALAADIADVMFITPDSVSQRAGASRGRGVAELVAAVRAAEAASDRAARGFAPLRIVADLVIGLDTAAESAADRLDRLNTLAGSPYESDTRVFVGGASDAADLIGAWHRAGVDGVRLRPLSLPNDLTAIGETLLPLLRERGILPAADPQPEGSRDLRGRFGLGVAVNRHAAARAGSATTPAPSTTTTEAPA</sequence>
<proteinExistence type="predicted"/>
<dbReference type="Pfam" id="PF00296">
    <property type="entry name" value="Bac_luciferase"/>
    <property type="match status" value="1"/>
</dbReference>
<dbReference type="PANTHER" id="PTHR30011">
    <property type="entry name" value="ALKANESULFONATE MONOOXYGENASE-RELATED"/>
    <property type="match status" value="1"/>
</dbReference>
<dbReference type="InterPro" id="IPR011251">
    <property type="entry name" value="Luciferase-like_dom"/>
</dbReference>
<dbReference type="InterPro" id="IPR036661">
    <property type="entry name" value="Luciferase-like_sf"/>
</dbReference>
<keyword evidence="4" id="KW-0503">Monooxygenase</keyword>
<evidence type="ECO:0000256" key="5">
    <source>
        <dbReference type="SAM" id="MobiDB-lite"/>
    </source>
</evidence>
<evidence type="ECO:0000256" key="1">
    <source>
        <dbReference type="ARBA" id="ARBA00022630"/>
    </source>
</evidence>
<reference evidence="7 8" key="1">
    <citation type="submission" date="2022-04" db="EMBL/GenBank/DDBJ databases">
        <title>Leucobacter sp. isolated from rhizosphere of onion.</title>
        <authorList>
            <person name="Won M."/>
            <person name="Lee C.-M."/>
            <person name="Woen H.-Y."/>
            <person name="Kwon S.-W."/>
        </authorList>
    </citation>
    <scope>NUCLEOTIDE SEQUENCE [LARGE SCALE GENOMIC DNA]</scope>
    <source>
        <strain evidence="7 8">H25R-14</strain>
    </source>
</reference>
<gene>
    <name evidence="7" type="ORF">MUN76_10675</name>
</gene>
<evidence type="ECO:0000313" key="7">
    <source>
        <dbReference type="EMBL" id="UOQ59514.1"/>
    </source>
</evidence>
<evidence type="ECO:0000313" key="8">
    <source>
        <dbReference type="Proteomes" id="UP000831775"/>
    </source>
</evidence>
<feature type="domain" description="Luciferase-like" evidence="6">
    <location>
        <begin position="38"/>
        <end position="340"/>
    </location>
</feature>
<evidence type="ECO:0000259" key="6">
    <source>
        <dbReference type="Pfam" id="PF00296"/>
    </source>
</evidence>
<keyword evidence="3" id="KW-0560">Oxidoreductase</keyword>
<protein>
    <submittedName>
        <fullName evidence="7">LLM class flavin-dependent oxidoreductase</fullName>
    </submittedName>
</protein>